<evidence type="ECO:0000313" key="1">
    <source>
        <dbReference type="EMBL" id="JAH32120.1"/>
    </source>
</evidence>
<organism evidence="1">
    <name type="scientific">Anguilla anguilla</name>
    <name type="common">European freshwater eel</name>
    <name type="synonym">Muraena anguilla</name>
    <dbReference type="NCBI Taxonomy" id="7936"/>
    <lineage>
        <taxon>Eukaryota</taxon>
        <taxon>Metazoa</taxon>
        <taxon>Chordata</taxon>
        <taxon>Craniata</taxon>
        <taxon>Vertebrata</taxon>
        <taxon>Euteleostomi</taxon>
        <taxon>Actinopterygii</taxon>
        <taxon>Neopterygii</taxon>
        <taxon>Teleostei</taxon>
        <taxon>Anguilliformes</taxon>
        <taxon>Anguillidae</taxon>
        <taxon>Anguilla</taxon>
    </lineage>
</organism>
<dbReference type="AlphaFoldDB" id="A0A0E9RUD6"/>
<sequence length="66" mass="7542">MFDPVAKNHLNRTSRQSLLERRVVAAVACRALPFYSELFSHQPQKELQCCRLTNQLINNSPQLMGA</sequence>
<dbReference type="EMBL" id="GBXM01076457">
    <property type="protein sequence ID" value="JAH32120.1"/>
    <property type="molecule type" value="Transcribed_RNA"/>
</dbReference>
<reference evidence="1" key="1">
    <citation type="submission" date="2014-11" db="EMBL/GenBank/DDBJ databases">
        <authorList>
            <person name="Amaro Gonzalez C."/>
        </authorList>
    </citation>
    <scope>NUCLEOTIDE SEQUENCE</scope>
</reference>
<protein>
    <submittedName>
        <fullName evidence="1">Uncharacterized protein</fullName>
    </submittedName>
</protein>
<name>A0A0E9RUD6_ANGAN</name>
<proteinExistence type="predicted"/>
<accession>A0A0E9RUD6</accession>
<reference evidence="1" key="2">
    <citation type="journal article" date="2015" name="Fish Shellfish Immunol.">
        <title>Early steps in the European eel (Anguilla anguilla)-Vibrio vulnificus interaction in the gills: Role of the RtxA13 toxin.</title>
        <authorList>
            <person name="Callol A."/>
            <person name="Pajuelo D."/>
            <person name="Ebbesson L."/>
            <person name="Teles M."/>
            <person name="MacKenzie S."/>
            <person name="Amaro C."/>
        </authorList>
    </citation>
    <scope>NUCLEOTIDE SEQUENCE</scope>
</reference>